<keyword evidence="15 19" id="KW-0472">Membrane</keyword>
<dbReference type="RefSeq" id="WP_039232666.1">
    <property type="nucleotide sequence ID" value="NZ_JWIQ02000003.1"/>
</dbReference>
<feature type="transmembrane region" description="Helical" evidence="19">
    <location>
        <begin position="6"/>
        <end position="35"/>
    </location>
</feature>
<keyword evidence="17" id="KW-1208">Phospholipid metabolism</keyword>
<evidence type="ECO:0000256" key="15">
    <source>
        <dbReference type="ARBA" id="ARBA00023136"/>
    </source>
</evidence>
<evidence type="ECO:0000256" key="5">
    <source>
        <dbReference type="ARBA" id="ARBA00010185"/>
    </source>
</evidence>
<dbReference type="Proteomes" id="UP000031563">
    <property type="component" value="Unassembled WGS sequence"/>
</dbReference>
<evidence type="ECO:0000256" key="14">
    <source>
        <dbReference type="ARBA" id="ARBA00023098"/>
    </source>
</evidence>
<evidence type="ECO:0000256" key="2">
    <source>
        <dbReference type="ARBA" id="ARBA00004651"/>
    </source>
</evidence>
<evidence type="ECO:0000256" key="12">
    <source>
        <dbReference type="ARBA" id="ARBA00022695"/>
    </source>
</evidence>
<gene>
    <name evidence="20" type="ORF">QY95_00238</name>
</gene>
<dbReference type="OrthoDB" id="9799199at2"/>
<evidence type="ECO:0000256" key="9">
    <source>
        <dbReference type="ARBA" id="ARBA00022516"/>
    </source>
</evidence>
<evidence type="ECO:0000256" key="1">
    <source>
        <dbReference type="ARBA" id="ARBA00001698"/>
    </source>
</evidence>
<accession>A0A0F5I0W3</accession>
<dbReference type="GO" id="GO:0016024">
    <property type="term" value="P:CDP-diacylglycerol biosynthetic process"/>
    <property type="evidence" value="ECO:0007669"/>
    <property type="project" value="UniProtKB-UniPathway"/>
</dbReference>
<comment type="caution">
    <text evidence="20">The sequence shown here is derived from an EMBL/GenBank/DDBJ whole genome shotgun (WGS) entry which is preliminary data.</text>
</comment>
<dbReference type="Pfam" id="PF01148">
    <property type="entry name" value="CTP_transf_1"/>
    <property type="match status" value="1"/>
</dbReference>
<dbReference type="STRING" id="1221996.QY95_00238"/>
<dbReference type="PANTHER" id="PTHR46382:SF1">
    <property type="entry name" value="PHOSPHATIDATE CYTIDYLYLTRANSFERASE"/>
    <property type="match status" value="1"/>
</dbReference>
<feature type="transmembrane region" description="Helical" evidence="19">
    <location>
        <begin position="132"/>
        <end position="153"/>
    </location>
</feature>
<organism evidence="20 21">
    <name type="scientific">Bacillus thermotolerans</name>
    <name type="common">Quasibacillus thermotolerans</name>
    <dbReference type="NCBI Taxonomy" id="1221996"/>
    <lineage>
        <taxon>Bacteria</taxon>
        <taxon>Bacillati</taxon>
        <taxon>Bacillota</taxon>
        <taxon>Bacilli</taxon>
        <taxon>Bacillales</taxon>
        <taxon>Bacillaceae</taxon>
        <taxon>Bacillus</taxon>
    </lineage>
</organism>
<keyword evidence="16" id="KW-0594">Phospholipid biosynthesis</keyword>
<evidence type="ECO:0000313" key="20">
    <source>
        <dbReference type="EMBL" id="KKB42389.1"/>
    </source>
</evidence>
<dbReference type="InterPro" id="IPR000374">
    <property type="entry name" value="PC_trans"/>
</dbReference>
<keyword evidence="10 18" id="KW-0808">Transferase</keyword>
<keyword evidence="14" id="KW-0443">Lipid metabolism</keyword>
<dbReference type="GO" id="GO:0004605">
    <property type="term" value="F:phosphatidate cytidylyltransferase activity"/>
    <property type="evidence" value="ECO:0007669"/>
    <property type="project" value="UniProtKB-EC"/>
</dbReference>
<feature type="transmembrane region" description="Helical" evidence="19">
    <location>
        <begin position="47"/>
        <end position="66"/>
    </location>
</feature>
<protein>
    <recommendedName>
        <fullName evidence="7 18">Phosphatidate cytidylyltransferase</fullName>
        <ecNumber evidence="6 18">2.7.7.41</ecNumber>
    </recommendedName>
</protein>
<feature type="transmembrane region" description="Helical" evidence="19">
    <location>
        <begin position="108"/>
        <end position="126"/>
    </location>
</feature>
<proteinExistence type="inferred from homology"/>
<accession>A0A0F5I9U4</accession>
<name>A0A0F5I9U4_BACTR</name>
<evidence type="ECO:0000256" key="17">
    <source>
        <dbReference type="ARBA" id="ARBA00023264"/>
    </source>
</evidence>
<evidence type="ECO:0000256" key="18">
    <source>
        <dbReference type="RuleBase" id="RU003938"/>
    </source>
</evidence>
<evidence type="ECO:0000256" key="3">
    <source>
        <dbReference type="ARBA" id="ARBA00005119"/>
    </source>
</evidence>
<keyword evidence="9" id="KW-0444">Lipid biosynthesis</keyword>
<evidence type="ECO:0000256" key="10">
    <source>
        <dbReference type="ARBA" id="ARBA00022679"/>
    </source>
</evidence>
<keyword evidence="13 19" id="KW-1133">Transmembrane helix</keyword>
<dbReference type="EMBL" id="JWIR02000012">
    <property type="protein sequence ID" value="KKB42389.1"/>
    <property type="molecule type" value="Genomic_DNA"/>
</dbReference>
<evidence type="ECO:0000256" key="16">
    <source>
        <dbReference type="ARBA" id="ARBA00023209"/>
    </source>
</evidence>
<feature type="transmembrane region" description="Helical" evidence="19">
    <location>
        <begin position="78"/>
        <end position="96"/>
    </location>
</feature>
<dbReference type="PANTHER" id="PTHR46382">
    <property type="entry name" value="PHOSPHATIDATE CYTIDYLYLTRANSFERASE"/>
    <property type="match status" value="1"/>
</dbReference>
<evidence type="ECO:0000256" key="7">
    <source>
        <dbReference type="ARBA" id="ARBA00019373"/>
    </source>
</evidence>
<keyword evidence="11 18" id="KW-0812">Transmembrane</keyword>
<feature type="transmembrane region" description="Helical" evidence="19">
    <location>
        <begin position="174"/>
        <end position="192"/>
    </location>
</feature>
<comment type="subcellular location">
    <subcellularLocation>
        <location evidence="2">Cell membrane</location>
        <topology evidence="2">Multi-pass membrane protein</topology>
    </subcellularLocation>
</comment>
<comment type="pathway">
    <text evidence="4">Lipid metabolism.</text>
</comment>
<reference evidence="20" key="1">
    <citation type="submission" date="2015-02" db="EMBL/GenBank/DDBJ databases">
        <title>Genome Assembly of Bacillaceae bacterium MTCC 8252.</title>
        <authorList>
            <person name="Verma A."/>
            <person name="Khatri I."/>
            <person name="Mual P."/>
            <person name="Subramanian S."/>
            <person name="Krishnamurthi S."/>
        </authorList>
    </citation>
    <scope>NUCLEOTIDE SEQUENCE [LARGE SCALE GENOMIC DNA]</scope>
    <source>
        <strain evidence="20">MTCC 8252</strain>
    </source>
</reference>
<keyword evidence="12 18" id="KW-0548">Nucleotidyltransferase</keyword>
<evidence type="ECO:0000256" key="6">
    <source>
        <dbReference type="ARBA" id="ARBA00012487"/>
    </source>
</evidence>
<dbReference type="PROSITE" id="PS01315">
    <property type="entry name" value="CDS"/>
    <property type="match status" value="1"/>
</dbReference>
<sequence length="262" mass="28844">MKQRIITALIAAAAFIPIVLYGGWPFTVLIYFMAAVGLMEALKMNKIAPASLPGLLSLILLFIILLPEHFTETLQQAGYEKMELMTLLVLLLLAYVVVSKNRFHFEKAAFCVLAALYVGFGFYYFMETREAGVLFVFFALFITWATDSGAYFVGRSYGRRKLWPEISPKKTIEGSIGGVLSAMAVAVLFALFADMGVAWPKLIIASAILSVFGQLGDLAESALKRQYGVKDSGALLPGHGGILDRTDSWLFVFPLVHLLQLV</sequence>
<dbReference type="AlphaFoldDB" id="A0A0F5I9U4"/>
<evidence type="ECO:0000256" key="13">
    <source>
        <dbReference type="ARBA" id="ARBA00022989"/>
    </source>
</evidence>
<evidence type="ECO:0000313" key="21">
    <source>
        <dbReference type="Proteomes" id="UP000031563"/>
    </source>
</evidence>
<evidence type="ECO:0000256" key="11">
    <source>
        <dbReference type="ARBA" id="ARBA00022692"/>
    </source>
</evidence>
<evidence type="ECO:0000256" key="8">
    <source>
        <dbReference type="ARBA" id="ARBA00022475"/>
    </source>
</evidence>
<comment type="pathway">
    <text evidence="3 18">Phospholipid metabolism; CDP-diacylglycerol biosynthesis; CDP-diacylglycerol from sn-glycerol 3-phosphate: step 3/3.</text>
</comment>
<comment type="catalytic activity">
    <reaction evidence="1 18">
        <text>a 1,2-diacyl-sn-glycero-3-phosphate + CTP + H(+) = a CDP-1,2-diacyl-sn-glycerol + diphosphate</text>
        <dbReference type="Rhea" id="RHEA:16229"/>
        <dbReference type="ChEBI" id="CHEBI:15378"/>
        <dbReference type="ChEBI" id="CHEBI:33019"/>
        <dbReference type="ChEBI" id="CHEBI:37563"/>
        <dbReference type="ChEBI" id="CHEBI:58332"/>
        <dbReference type="ChEBI" id="CHEBI:58608"/>
        <dbReference type="EC" id="2.7.7.41"/>
    </reaction>
</comment>
<keyword evidence="21" id="KW-1185">Reference proteome</keyword>
<evidence type="ECO:0000256" key="4">
    <source>
        <dbReference type="ARBA" id="ARBA00005189"/>
    </source>
</evidence>
<evidence type="ECO:0000256" key="19">
    <source>
        <dbReference type="SAM" id="Phobius"/>
    </source>
</evidence>
<dbReference type="EC" id="2.7.7.41" evidence="6 18"/>
<keyword evidence="8" id="KW-1003">Cell membrane</keyword>
<dbReference type="UniPathway" id="UPA00557">
    <property type="reaction ID" value="UER00614"/>
</dbReference>
<dbReference type="GO" id="GO:0005886">
    <property type="term" value="C:plasma membrane"/>
    <property type="evidence" value="ECO:0007669"/>
    <property type="project" value="UniProtKB-SubCell"/>
</dbReference>
<comment type="similarity">
    <text evidence="5 18">Belongs to the CDS family.</text>
</comment>